<dbReference type="InterPro" id="IPR012347">
    <property type="entry name" value="Ferritin-like"/>
</dbReference>
<evidence type="ECO:0000259" key="2">
    <source>
        <dbReference type="Pfam" id="PF13628"/>
    </source>
</evidence>
<dbReference type="PANTHER" id="PTHR38593">
    <property type="entry name" value="BLR2558 PROTEIN"/>
    <property type="match status" value="1"/>
</dbReference>
<dbReference type="InterPro" id="IPR025419">
    <property type="entry name" value="DUF4142"/>
</dbReference>
<dbReference type="PANTHER" id="PTHR38593:SF1">
    <property type="entry name" value="BLR2558 PROTEIN"/>
    <property type="match status" value="1"/>
</dbReference>
<organism evidence="3 4">
    <name type="scientific">Jiangella asiatica</name>
    <dbReference type="NCBI Taxonomy" id="2530372"/>
    <lineage>
        <taxon>Bacteria</taxon>
        <taxon>Bacillati</taxon>
        <taxon>Actinomycetota</taxon>
        <taxon>Actinomycetes</taxon>
        <taxon>Jiangellales</taxon>
        <taxon>Jiangellaceae</taxon>
        <taxon>Jiangella</taxon>
    </lineage>
</organism>
<proteinExistence type="predicted"/>
<evidence type="ECO:0000256" key="1">
    <source>
        <dbReference type="SAM" id="Phobius"/>
    </source>
</evidence>
<dbReference type="Proteomes" id="UP000294739">
    <property type="component" value="Unassembled WGS sequence"/>
</dbReference>
<sequence>MLAGTTAYAQGQQELSEQDQAFLVAAHQNNLAEIASGEAAVDQASTELVRAQGQILITDHTMLDESLRQVADAHGVQLPAEPTAEQQAQLADVTAQQGAAFDQAWTQLQIAAHQAALTLGEQEIQQGTAADVIALAEEAGPVIQKHLTMLQSGDAPAPHGVHAGMGGHAASADGVGMLPWVLAGCGLVVLAVSGAALRRRA</sequence>
<gene>
    <name evidence="3" type="ORF">E1269_09255</name>
</gene>
<evidence type="ECO:0000313" key="3">
    <source>
        <dbReference type="EMBL" id="TDE11446.1"/>
    </source>
</evidence>
<reference evidence="3 4" key="1">
    <citation type="submission" date="2019-03" db="EMBL/GenBank/DDBJ databases">
        <title>Draft genome sequences of novel Actinobacteria.</title>
        <authorList>
            <person name="Sahin N."/>
            <person name="Ay H."/>
            <person name="Saygin H."/>
        </authorList>
    </citation>
    <scope>NUCLEOTIDE SEQUENCE [LARGE SCALE GENOMIC DNA]</scope>
    <source>
        <strain evidence="3 4">5K138</strain>
    </source>
</reference>
<keyword evidence="1" id="KW-0472">Membrane</keyword>
<feature type="transmembrane region" description="Helical" evidence="1">
    <location>
        <begin position="177"/>
        <end position="197"/>
    </location>
</feature>
<dbReference type="OrthoDB" id="4567117at2"/>
<dbReference type="Pfam" id="PF13628">
    <property type="entry name" value="DUF4142"/>
    <property type="match status" value="1"/>
</dbReference>
<keyword evidence="1" id="KW-0812">Transmembrane</keyword>
<keyword evidence="4" id="KW-1185">Reference proteome</keyword>
<dbReference type="EMBL" id="SMKZ01000010">
    <property type="protein sequence ID" value="TDE11446.1"/>
    <property type="molecule type" value="Genomic_DNA"/>
</dbReference>
<protein>
    <submittedName>
        <fullName evidence="3">DUF4142 domain-containing protein</fullName>
    </submittedName>
</protein>
<dbReference type="AlphaFoldDB" id="A0A4R5DCH8"/>
<dbReference type="Gene3D" id="1.20.1260.10">
    <property type="match status" value="1"/>
</dbReference>
<accession>A0A4R5DCH8</accession>
<name>A0A4R5DCH8_9ACTN</name>
<dbReference type="InParanoid" id="A0A4R5DCH8"/>
<comment type="caution">
    <text evidence="3">The sequence shown here is derived from an EMBL/GenBank/DDBJ whole genome shotgun (WGS) entry which is preliminary data.</text>
</comment>
<feature type="domain" description="DUF4142" evidence="2">
    <location>
        <begin position="18"/>
        <end position="151"/>
    </location>
</feature>
<evidence type="ECO:0000313" key="4">
    <source>
        <dbReference type="Proteomes" id="UP000294739"/>
    </source>
</evidence>
<keyword evidence="1" id="KW-1133">Transmembrane helix</keyword>